<dbReference type="InterPro" id="IPR019587">
    <property type="entry name" value="Polyketide_cyclase/dehydratase"/>
</dbReference>
<dbReference type="RefSeq" id="WP_093260754.1">
    <property type="nucleotide sequence ID" value="NZ_FNKK01000002.1"/>
</dbReference>
<protein>
    <recommendedName>
        <fullName evidence="3">Polyketide cyclase / dehydrase and lipid transport</fullName>
    </recommendedName>
</protein>
<dbReference type="EMBL" id="FNKK01000002">
    <property type="protein sequence ID" value="SDR17753.1"/>
    <property type="molecule type" value="Genomic_DNA"/>
</dbReference>
<sequence length="159" mass="17383">MAYFLIERVVGLPVEEAWRRLTDWERHADHMPLTTVTRTTPPPAGPGAVFVARTGVGPLAFDDPMEVVAWEPPGTGGPAGRCRVEKRGSFITGWAEIDVRPHGPRPAEASRVVWREELRVRWLPGPLDGLAGRVSRLLFARTVSGLLAARPPRRGAAAP</sequence>
<organism evidence="1 2">
    <name type="scientific">Thermostaphylospora chromogena</name>
    <dbReference type="NCBI Taxonomy" id="35622"/>
    <lineage>
        <taxon>Bacteria</taxon>
        <taxon>Bacillati</taxon>
        <taxon>Actinomycetota</taxon>
        <taxon>Actinomycetes</taxon>
        <taxon>Streptosporangiales</taxon>
        <taxon>Thermomonosporaceae</taxon>
        <taxon>Thermostaphylospora</taxon>
    </lineage>
</organism>
<keyword evidence="2" id="KW-1185">Reference proteome</keyword>
<accession>A0A1H1GXB1</accession>
<dbReference type="Pfam" id="PF10604">
    <property type="entry name" value="Polyketide_cyc2"/>
    <property type="match status" value="1"/>
</dbReference>
<evidence type="ECO:0008006" key="3">
    <source>
        <dbReference type="Google" id="ProtNLM"/>
    </source>
</evidence>
<dbReference type="STRING" id="35622.SAMN04489764_3885"/>
<dbReference type="InterPro" id="IPR023393">
    <property type="entry name" value="START-like_dom_sf"/>
</dbReference>
<dbReference type="OrthoDB" id="4823586at2"/>
<dbReference type="CDD" id="cd07812">
    <property type="entry name" value="SRPBCC"/>
    <property type="match status" value="1"/>
</dbReference>
<dbReference type="Proteomes" id="UP000217103">
    <property type="component" value="Unassembled WGS sequence"/>
</dbReference>
<proteinExistence type="predicted"/>
<name>A0A1H1GXB1_9ACTN</name>
<dbReference type="AlphaFoldDB" id="A0A1H1GXB1"/>
<dbReference type="Gene3D" id="3.30.530.20">
    <property type="match status" value="1"/>
</dbReference>
<evidence type="ECO:0000313" key="2">
    <source>
        <dbReference type="Proteomes" id="UP000217103"/>
    </source>
</evidence>
<reference evidence="1 2" key="1">
    <citation type="submission" date="2016-10" db="EMBL/GenBank/DDBJ databases">
        <authorList>
            <person name="de Groot N.N."/>
        </authorList>
    </citation>
    <scope>NUCLEOTIDE SEQUENCE [LARGE SCALE GENOMIC DNA]</scope>
    <source>
        <strain evidence="1 2">DSM 43794</strain>
    </source>
</reference>
<dbReference type="SUPFAM" id="SSF55961">
    <property type="entry name" value="Bet v1-like"/>
    <property type="match status" value="1"/>
</dbReference>
<evidence type="ECO:0000313" key="1">
    <source>
        <dbReference type="EMBL" id="SDR17753.1"/>
    </source>
</evidence>
<gene>
    <name evidence="1" type="ORF">SAMN04489764_3885</name>
</gene>